<comment type="cofactor">
    <cofactor evidence="1">
        <name>NAD(+)</name>
        <dbReference type="ChEBI" id="CHEBI:57540"/>
    </cofactor>
</comment>
<sequence length="347" mass="37695">MGTGNHLSLTAPHLERLLAAFERLDGSRILLTGGSGFVGKWMLQTAKIAQENSQNKIELVIPTRQLSAQHVQKAIAVGCPNVSWVEGDFLNEVPDVGHVDMIIHTATPASAQLNAENPAEMLRINVEAMKSVLKYAGNNQSLLFTSSGAVYGTQPQSVSHIAEGAVEPNPPTGQLNAYAQGKQIAERMCREAGASGHCSPIIARLFAFGGEYLPRDTHFAIGNFIQNALDRQPIAIQGDGRARRSYLYGADMATWLWSTLAHDENEEPLHIGSEHSVSILELAQTVAKVSGEVLSYVPEITVAKAIDPSEPVHQYVPANLRTRQTLQVAEWASLEDIIRRTLLHATT</sequence>
<dbReference type="Pfam" id="PF01370">
    <property type="entry name" value="Epimerase"/>
    <property type="match status" value="1"/>
</dbReference>
<reference evidence="6" key="1">
    <citation type="submission" date="2020-05" db="EMBL/GenBank/DDBJ databases">
        <authorList>
            <person name="Chiriac C."/>
            <person name="Salcher M."/>
            <person name="Ghai R."/>
            <person name="Kavagutti S V."/>
        </authorList>
    </citation>
    <scope>NUCLEOTIDE SEQUENCE</scope>
</reference>
<evidence type="ECO:0000256" key="1">
    <source>
        <dbReference type="ARBA" id="ARBA00001911"/>
    </source>
</evidence>
<gene>
    <name evidence="6" type="ORF">UFOPK2975_00047</name>
</gene>
<dbReference type="PANTHER" id="PTHR43078">
    <property type="entry name" value="UDP-GLUCURONIC ACID DECARBOXYLASE-RELATED"/>
    <property type="match status" value="1"/>
</dbReference>
<keyword evidence="3" id="KW-0520">NAD</keyword>
<keyword evidence="4" id="KW-0456">Lyase</keyword>
<dbReference type="GO" id="GO:0048040">
    <property type="term" value="F:UDP-glucuronate decarboxylase activity"/>
    <property type="evidence" value="ECO:0007669"/>
    <property type="project" value="TreeGrafter"/>
</dbReference>
<evidence type="ECO:0000256" key="4">
    <source>
        <dbReference type="ARBA" id="ARBA00023239"/>
    </source>
</evidence>
<dbReference type="SUPFAM" id="SSF51735">
    <property type="entry name" value="NAD(P)-binding Rossmann-fold domains"/>
    <property type="match status" value="1"/>
</dbReference>
<dbReference type="GO" id="GO:0070403">
    <property type="term" value="F:NAD+ binding"/>
    <property type="evidence" value="ECO:0007669"/>
    <property type="project" value="InterPro"/>
</dbReference>
<dbReference type="InterPro" id="IPR036291">
    <property type="entry name" value="NAD(P)-bd_dom_sf"/>
</dbReference>
<keyword evidence="2" id="KW-0210">Decarboxylase</keyword>
<name>A0A6J6WJ16_9ZZZZ</name>
<dbReference type="AlphaFoldDB" id="A0A6J6WJ16"/>
<dbReference type="GO" id="GO:0042732">
    <property type="term" value="P:D-xylose metabolic process"/>
    <property type="evidence" value="ECO:0007669"/>
    <property type="project" value="InterPro"/>
</dbReference>
<feature type="domain" description="NAD-dependent epimerase/dehydratase" evidence="5">
    <location>
        <begin position="29"/>
        <end position="268"/>
    </location>
</feature>
<evidence type="ECO:0000259" key="5">
    <source>
        <dbReference type="Pfam" id="PF01370"/>
    </source>
</evidence>
<dbReference type="EMBL" id="CAFAAG010000001">
    <property type="protein sequence ID" value="CAB4783303.1"/>
    <property type="molecule type" value="Genomic_DNA"/>
</dbReference>
<evidence type="ECO:0000256" key="2">
    <source>
        <dbReference type="ARBA" id="ARBA00022793"/>
    </source>
</evidence>
<evidence type="ECO:0000313" key="6">
    <source>
        <dbReference type="EMBL" id="CAB4783303.1"/>
    </source>
</evidence>
<dbReference type="PANTHER" id="PTHR43078:SF6">
    <property type="entry name" value="UDP-GLUCURONIC ACID DECARBOXYLASE 1"/>
    <property type="match status" value="1"/>
</dbReference>
<organism evidence="6">
    <name type="scientific">freshwater metagenome</name>
    <dbReference type="NCBI Taxonomy" id="449393"/>
    <lineage>
        <taxon>unclassified sequences</taxon>
        <taxon>metagenomes</taxon>
        <taxon>ecological metagenomes</taxon>
    </lineage>
</organism>
<dbReference type="GO" id="GO:0005737">
    <property type="term" value="C:cytoplasm"/>
    <property type="evidence" value="ECO:0007669"/>
    <property type="project" value="TreeGrafter"/>
</dbReference>
<dbReference type="InterPro" id="IPR044516">
    <property type="entry name" value="UXS-like"/>
</dbReference>
<proteinExistence type="predicted"/>
<accession>A0A6J6WJ16</accession>
<dbReference type="InterPro" id="IPR001509">
    <property type="entry name" value="Epimerase_deHydtase"/>
</dbReference>
<protein>
    <submittedName>
        <fullName evidence="6">Unannotated protein</fullName>
    </submittedName>
</protein>
<evidence type="ECO:0000256" key="3">
    <source>
        <dbReference type="ARBA" id="ARBA00023027"/>
    </source>
</evidence>
<dbReference type="Gene3D" id="3.40.50.720">
    <property type="entry name" value="NAD(P)-binding Rossmann-like Domain"/>
    <property type="match status" value="1"/>
</dbReference>